<evidence type="ECO:0000313" key="2">
    <source>
        <dbReference type="EMBL" id="TNN72377.1"/>
    </source>
</evidence>
<evidence type="ECO:0000313" key="3">
    <source>
        <dbReference type="Proteomes" id="UP000314294"/>
    </source>
</evidence>
<organism evidence="2 3">
    <name type="scientific">Liparis tanakae</name>
    <name type="common">Tanaka's snailfish</name>
    <dbReference type="NCBI Taxonomy" id="230148"/>
    <lineage>
        <taxon>Eukaryota</taxon>
        <taxon>Metazoa</taxon>
        <taxon>Chordata</taxon>
        <taxon>Craniata</taxon>
        <taxon>Vertebrata</taxon>
        <taxon>Euteleostomi</taxon>
        <taxon>Actinopterygii</taxon>
        <taxon>Neopterygii</taxon>
        <taxon>Teleostei</taxon>
        <taxon>Neoteleostei</taxon>
        <taxon>Acanthomorphata</taxon>
        <taxon>Eupercaria</taxon>
        <taxon>Perciformes</taxon>
        <taxon>Cottioidei</taxon>
        <taxon>Cottales</taxon>
        <taxon>Liparidae</taxon>
        <taxon>Liparis</taxon>
    </lineage>
</organism>
<protein>
    <submittedName>
        <fullName evidence="2">Uncharacterized protein</fullName>
    </submittedName>
</protein>
<dbReference type="EMBL" id="SRLO01000138">
    <property type="protein sequence ID" value="TNN72377.1"/>
    <property type="molecule type" value="Genomic_DNA"/>
</dbReference>
<reference evidence="2 3" key="1">
    <citation type="submission" date="2019-03" db="EMBL/GenBank/DDBJ databases">
        <title>First draft genome of Liparis tanakae, snailfish: a comprehensive survey of snailfish specific genes.</title>
        <authorList>
            <person name="Kim W."/>
            <person name="Song I."/>
            <person name="Jeong J.-H."/>
            <person name="Kim D."/>
            <person name="Kim S."/>
            <person name="Ryu S."/>
            <person name="Song J.Y."/>
            <person name="Lee S.K."/>
        </authorList>
    </citation>
    <scope>NUCLEOTIDE SEQUENCE [LARGE SCALE GENOMIC DNA]</scope>
    <source>
        <tissue evidence="2">Muscle</tissue>
    </source>
</reference>
<dbReference type="AlphaFoldDB" id="A0A4Z2I319"/>
<dbReference type="Proteomes" id="UP000314294">
    <property type="component" value="Unassembled WGS sequence"/>
</dbReference>
<feature type="region of interest" description="Disordered" evidence="1">
    <location>
        <begin position="1"/>
        <end position="25"/>
    </location>
</feature>
<sequence>MEQLFSPLMLSDRSSCTREKPPRQQRPKISLVLNRFRIFPEGFSTLQVLVEAMGRGGGLTTAPCDCFLHGPVVHVIISSLGVLHINKADPTIAASFLSR</sequence>
<proteinExistence type="predicted"/>
<comment type="caution">
    <text evidence="2">The sequence shown here is derived from an EMBL/GenBank/DDBJ whole genome shotgun (WGS) entry which is preliminary data.</text>
</comment>
<gene>
    <name evidence="2" type="ORF">EYF80_017416</name>
</gene>
<evidence type="ECO:0000256" key="1">
    <source>
        <dbReference type="SAM" id="MobiDB-lite"/>
    </source>
</evidence>
<accession>A0A4Z2I319</accession>
<keyword evidence="3" id="KW-1185">Reference proteome</keyword>
<name>A0A4Z2I319_9TELE</name>